<keyword evidence="2" id="KW-1185">Reference proteome</keyword>
<dbReference type="EMBL" id="JAFJYH010000153">
    <property type="protein sequence ID" value="KAG4417473.1"/>
    <property type="molecule type" value="Genomic_DNA"/>
</dbReference>
<dbReference type="InterPro" id="IPR053178">
    <property type="entry name" value="Osmoadaptation_assoc"/>
</dbReference>
<dbReference type="Proteomes" id="UP000664132">
    <property type="component" value="Unassembled WGS sequence"/>
</dbReference>
<dbReference type="AlphaFoldDB" id="A0A8H7TER3"/>
<reference evidence="1" key="1">
    <citation type="submission" date="2021-02" db="EMBL/GenBank/DDBJ databases">
        <title>Genome sequence Cadophora malorum strain M34.</title>
        <authorList>
            <person name="Stefanovic E."/>
            <person name="Vu D."/>
            <person name="Scully C."/>
            <person name="Dijksterhuis J."/>
            <person name="Roader J."/>
            <person name="Houbraken J."/>
        </authorList>
    </citation>
    <scope>NUCLEOTIDE SEQUENCE</scope>
    <source>
        <strain evidence="1">M34</strain>
    </source>
</reference>
<dbReference type="PANTHER" id="PTHR38111">
    <property type="entry name" value="ZN(2)-C6 FUNGAL-TYPE DOMAIN-CONTAINING PROTEIN-RELATED"/>
    <property type="match status" value="1"/>
</dbReference>
<name>A0A8H7TER3_9HELO</name>
<dbReference type="PANTHER" id="PTHR38111:SF2">
    <property type="entry name" value="FINGER DOMAIN PROTEIN, PUTATIVE (AFU_ORTHOLOGUE AFUA_1G01560)-RELATED"/>
    <property type="match status" value="1"/>
</dbReference>
<comment type="caution">
    <text evidence="1">The sequence shown here is derived from an EMBL/GenBank/DDBJ whole genome shotgun (WGS) entry which is preliminary data.</text>
</comment>
<sequence>MSATPYHWFEVDEKKHVAGATEEEAEENPFIIIERKDIMASLLEQVVDLPAILYQFDQILAAEKSHIMPEGELASRIAILWHSITNLKDRLDRWKIEWVDNYHTGQPYESHMADSEPFPVFRYKDSLTGETVAPMYLVYPDPQLARTMGMYYAARILLSSTDTRPSPDDQHQEQVEFARLICRSMKYYIQTVPGNMINRMAFPLRVAFDTFSEGDMERRYSGAVFQLVQRKNMLKSWGKFMPDISAKKAIQ</sequence>
<accession>A0A8H7TER3</accession>
<evidence type="ECO:0000313" key="1">
    <source>
        <dbReference type="EMBL" id="KAG4417473.1"/>
    </source>
</evidence>
<protein>
    <submittedName>
        <fullName evidence="1">Uncharacterized protein</fullName>
    </submittedName>
</protein>
<dbReference type="OrthoDB" id="3491211at2759"/>
<proteinExistence type="predicted"/>
<gene>
    <name evidence="1" type="ORF">IFR04_009356</name>
</gene>
<evidence type="ECO:0000313" key="2">
    <source>
        <dbReference type="Proteomes" id="UP000664132"/>
    </source>
</evidence>
<organism evidence="1 2">
    <name type="scientific">Cadophora malorum</name>
    <dbReference type="NCBI Taxonomy" id="108018"/>
    <lineage>
        <taxon>Eukaryota</taxon>
        <taxon>Fungi</taxon>
        <taxon>Dikarya</taxon>
        <taxon>Ascomycota</taxon>
        <taxon>Pezizomycotina</taxon>
        <taxon>Leotiomycetes</taxon>
        <taxon>Helotiales</taxon>
        <taxon>Ploettnerulaceae</taxon>
        <taxon>Cadophora</taxon>
    </lineage>
</organism>